<sequence>MAIPATQASPHARIATALPHPHVSSLMPSPHRYEGSMLLFRFGFSSLRHPLRRRSLVAITLVLLGSMSPVNAAEDATAKQVDKSSEAKLSSEAVTFFESKVRPLLIQHCYECHSHEADAKEGELYLDSREGLRIGGTRGAAITPTDLSKSVLLQAVEYSDSDMQMPPEGKLDDAAIATLRQWIEMGAPDPRVIDPDALTAGAAKVSPMDIDPKSHWAFVAPQSPPGPQQLDPRSHDVIDDFAASKASERGVRLSEPSGRDTLIRRLYFDLTGLPPSESQIERFVTSSRPDAYVRIVDSLLASPEYAERFARHWLDVARYADTVGYALGGKERRLKGSDRYRDWTIRAFATDMPYHEMILHQLAGDRTDPDNQAGNLDAMGFLTVGRRYLNRLDTLDDRIDVITRGLVGLTVSCARCHDHKFDPIPTSDYYSMFGILTSSAHREEGASPLMMADIEKPHDHHILVRGQQGNRGPIATRQYFTALRGPDDSPFRDGSGRLELANKIASPENPLTSRVLVNRLWGHLIGKPLVDSTSDFGVRTPSPAVVEVLDELAVDFAKHQSIKKTVRRIVLSRIYRQSAQASEQSIELDPDNELLARANRRRRDFESLRDSLLLVSGSLERTIGGEPVEITASEPTARRTIYAMIDRQNLPAVFRTFDFASPDAHSPHRYFTTVPQQSLYLLNGSQTLELARRVAREVRDAVGQTNDAERHSALATELVQRVFSRQPTAAEREAFVTFLQREITAYEPPINPAEQWSYGTTTLDSKRRVGEFVPFTVFKDNRWQAADTIPLAGPLGYASLLKDRGHSMRQSDGGLVRRWTSPVSGNVTITGRLSHSEARGDGVQADVWCGPKQIFSEVGHNEKRDFGPLTSRIEKGQTIDFVVNGRASDAFDSFVWRANIRIVTDDGQRIETDSSKDFQGPQNRETVRPLDQLEQLAQVLLMSNEFAFVD</sequence>
<dbReference type="PANTHER" id="PTHR35889:SF3">
    <property type="entry name" value="F-BOX DOMAIN-CONTAINING PROTEIN"/>
    <property type="match status" value="1"/>
</dbReference>
<feature type="domain" description="DUF1553" evidence="2">
    <location>
        <begin position="496"/>
        <end position="739"/>
    </location>
</feature>
<protein>
    <submittedName>
        <fullName evidence="4">Planctomycete cytochrome C</fullName>
    </submittedName>
</protein>
<reference evidence="4 5" key="1">
    <citation type="submission" date="2019-02" db="EMBL/GenBank/DDBJ databases">
        <title>Deep-cultivation of Planctomycetes and their phenomic and genomic characterization uncovers novel biology.</title>
        <authorList>
            <person name="Wiegand S."/>
            <person name="Jogler M."/>
            <person name="Boedeker C."/>
            <person name="Pinto D."/>
            <person name="Vollmers J."/>
            <person name="Rivas-Marin E."/>
            <person name="Kohn T."/>
            <person name="Peeters S.H."/>
            <person name="Heuer A."/>
            <person name="Rast P."/>
            <person name="Oberbeckmann S."/>
            <person name="Bunk B."/>
            <person name="Jeske O."/>
            <person name="Meyerdierks A."/>
            <person name="Storesund J.E."/>
            <person name="Kallscheuer N."/>
            <person name="Luecker S."/>
            <person name="Lage O.M."/>
            <person name="Pohl T."/>
            <person name="Merkel B.J."/>
            <person name="Hornburger P."/>
            <person name="Mueller R.-W."/>
            <person name="Bruemmer F."/>
            <person name="Labrenz M."/>
            <person name="Spormann A.M."/>
            <person name="Op Den Camp H."/>
            <person name="Overmann J."/>
            <person name="Amann R."/>
            <person name="Jetten M.S.M."/>
            <person name="Mascher T."/>
            <person name="Medema M.H."/>
            <person name="Devos D.P."/>
            <person name="Kaster A.-K."/>
            <person name="Ovreas L."/>
            <person name="Rohde M."/>
            <person name="Galperin M.Y."/>
            <person name="Jogler C."/>
        </authorList>
    </citation>
    <scope>NUCLEOTIDE SEQUENCE [LARGE SCALE GENOMIC DNA]</scope>
    <source>
        <strain evidence="4 5">Pla52o</strain>
    </source>
</reference>
<dbReference type="InterPro" id="IPR011429">
    <property type="entry name" value="Cyt_c_Planctomycete-type"/>
</dbReference>
<dbReference type="InterPro" id="IPR011444">
    <property type="entry name" value="DUF1549"/>
</dbReference>
<comment type="caution">
    <text evidence="4">The sequence shown here is derived from an EMBL/GenBank/DDBJ whole genome shotgun (WGS) entry which is preliminary data.</text>
</comment>
<evidence type="ECO:0000313" key="5">
    <source>
        <dbReference type="Proteomes" id="UP000316304"/>
    </source>
</evidence>
<dbReference type="Proteomes" id="UP000316304">
    <property type="component" value="Unassembled WGS sequence"/>
</dbReference>
<dbReference type="Pfam" id="PF07587">
    <property type="entry name" value="PSD1"/>
    <property type="match status" value="1"/>
</dbReference>
<evidence type="ECO:0000313" key="4">
    <source>
        <dbReference type="EMBL" id="TWU22017.1"/>
    </source>
</evidence>
<dbReference type="EMBL" id="SJPT01000005">
    <property type="protein sequence ID" value="TWU22017.1"/>
    <property type="molecule type" value="Genomic_DNA"/>
</dbReference>
<dbReference type="Pfam" id="PF07635">
    <property type="entry name" value="PSCyt1"/>
    <property type="match status" value="1"/>
</dbReference>
<evidence type="ECO:0000259" key="2">
    <source>
        <dbReference type="Pfam" id="PF07587"/>
    </source>
</evidence>
<dbReference type="InterPro" id="IPR022655">
    <property type="entry name" value="DUF1553"/>
</dbReference>
<evidence type="ECO:0000259" key="3">
    <source>
        <dbReference type="Pfam" id="PF07635"/>
    </source>
</evidence>
<feature type="domain" description="Cytochrome C Planctomycete-type" evidence="3">
    <location>
        <begin position="109"/>
        <end position="169"/>
    </location>
</feature>
<dbReference type="Pfam" id="PF07583">
    <property type="entry name" value="PSCyt2"/>
    <property type="match status" value="1"/>
</dbReference>
<accession>A0A5C6CE27</accession>
<evidence type="ECO:0000259" key="1">
    <source>
        <dbReference type="Pfam" id="PF07583"/>
    </source>
</evidence>
<gene>
    <name evidence="4" type="ORF">Pla52o_30650</name>
</gene>
<dbReference type="PANTHER" id="PTHR35889">
    <property type="entry name" value="CYCLOINULO-OLIGOSACCHARIDE FRUCTANOTRANSFERASE-RELATED"/>
    <property type="match status" value="1"/>
</dbReference>
<organism evidence="4 5">
    <name type="scientific">Novipirellula galeiformis</name>
    <dbReference type="NCBI Taxonomy" id="2528004"/>
    <lineage>
        <taxon>Bacteria</taxon>
        <taxon>Pseudomonadati</taxon>
        <taxon>Planctomycetota</taxon>
        <taxon>Planctomycetia</taxon>
        <taxon>Pirellulales</taxon>
        <taxon>Pirellulaceae</taxon>
        <taxon>Novipirellula</taxon>
    </lineage>
</organism>
<feature type="domain" description="DUF1549" evidence="1">
    <location>
        <begin position="238"/>
        <end position="439"/>
    </location>
</feature>
<name>A0A5C6CE27_9BACT</name>
<dbReference type="AlphaFoldDB" id="A0A5C6CE27"/>
<keyword evidence="5" id="KW-1185">Reference proteome</keyword>
<proteinExistence type="predicted"/>